<dbReference type="RefSeq" id="WP_285670952.1">
    <property type="nucleotide sequence ID" value="NZ_BSYI01000008.1"/>
</dbReference>
<keyword evidence="2" id="KW-1185">Reference proteome</keyword>
<reference evidence="1 2" key="1">
    <citation type="submission" date="2023-04" db="EMBL/GenBank/DDBJ databases">
        <title>Marinoamorphus aggregata gen. nov., sp. Nov., isolate from tissue of brittle star Ophioplocus japonicus.</title>
        <authorList>
            <person name="Kawano K."/>
            <person name="Sawayama S."/>
            <person name="Nakagawa S."/>
        </authorList>
    </citation>
    <scope>NUCLEOTIDE SEQUENCE [LARGE SCALE GENOMIC DNA]</scope>
    <source>
        <strain evidence="1 2">NKW23</strain>
    </source>
</reference>
<dbReference type="Proteomes" id="UP001239909">
    <property type="component" value="Unassembled WGS sequence"/>
</dbReference>
<accession>A0ABQ6LIE0</accession>
<dbReference type="InterPro" id="IPR009045">
    <property type="entry name" value="Zn_M74/Hedgehog-like"/>
</dbReference>
<evidence type="ECO:0000313" key="2">
    <source>
        <dbReference type="Proteomes" id="UP001239909"/>
    </source>
</evidence>
<comment type="caution">
    <text evidence="1">The sequence shown here is derived from an EMBL/GenBank/DDBJ whole genome shotgun (WGS) entry which is preliminary data.</text>
</comment>
<sequence length="279" mass="30561">MNAAATRLLESELAAAGLLAGPADGRRDRTTDAAAGAFLAGARAMLPAGWQRWSGRRRAVAALQLVARGAGLAPGRIDGLWGPLTEEAVAGLAELRATGRSPRPWRDALAAAPANPNGWPLQTEAAMTAVYGPPGQPEGRTPPLVPVECPWELRLAWDLRQTTRRIHAHAGVAESLARVLARVRQDYLAPELRRLRLDRYGGCYNPRRMRGGSRWSTHAWGIALDFDPERNRLRWGRDRAALAGPAYDAWWAAWEAEGWVGLGRARNFDWMHVQAARLP</sequence>
<evidence type="ECO:0000313" key="1">
    <source>
        <dbReference type="EMBL" id="GMG82196.1"/>
    </source>
</evidence>
<organism evidence="1 2">
    <name type="scientific">Paralimibaculum aggregatum</name>
    <dbReference type="NCBI Taxonomy" id="3036245"/>
    <lineage>
        <taxon>Bacteria</taxon>
        <taxon>Pseudomonadati</taxon>
        <taxon>Pseudomonadota</taxon>
        <taxon>Alphaproteobacteria</taxon>
        <taxon>Rhodobacterales</taxon>
        <taxon>Paracoccaceae</taxon>
        <taxon>Paralimibaculum</taxon>
    </lineage>
</organism>
<dbReference type="EMBL" id="BSYI01000008">
    <property type="protein sequence ID" value="GMG82196.1"/>
    <property type="molecule type" value="Genomic_DNA"/>
</dbReference>
<gene>
    <name evidence="1" type="ORF">LNKW23_14090</name>
</gene>
<protein>
    <submittedName>
        <fullName evidence="1">M15 family metallopeptidase</fullName>
    </submittedName>
</protein>
<proteinExistence type="predicted"/>
<dbReference type="SUPFAM" id="SSF55166">
    <property type="entry name" value="Hedgehog/DD-peptidase"/>
    <property type="match status" value="1"/>
</dbReference>
<name>A0ABQ6LIE0_9RHOB</name>